<accession>A0A1R2C543</accession>
<reference evidence="2 3" key="1">
    <citation type="submission" date="2016-11" db="EMBL/GenBank/DDBJ databases">
        <title>The macronuclear genome of Stentor coeruleus: a giant cell with tiny introns.</title>
        <authorList>
            <person name="Slabodnick M."/>
            <person name="Ruby J.G."/>
            <person name="Reiff S.B."/>
            <person name="Swart E.C."/>
            <person name="Gosai S."/>
            <person name="Prabakaran S."/>
            <person name="Witkowska E."/>
            <person name="Larue G.E."/>
            <person name="Fisher S."/>
            <person name="Freeman R.M."/>
            <person name="Gunawardena J."/>
            <person name="Chu W."/>
            <person name="Stover N.A."/>
            <person name="Gregory B.D."/>
            <person name="Nowacki M."/>
            <person name="Derisi J."/>
            <person name="Roy S.W."/>
            <person name="Marshall W.F."/>
            <person name="Sood P."/>
        </authorList>
    </citation>
    <scope>NUCLEOTIDE SEQUENCE [LARGE SCALE GENOMIC DNA]</scope>
    <source>
        <strain evidence="2">WM001</strain>
    </source>
</reference>
<comment type="caution">
    <text evidence="2">The sequence shown here is derived from an EMBL/GenBank/DDBJ whole genome shotgun (WGS) entry which is preliminary data.</text>
</comment>
<dbReference type="SUPFAM" id="SSF57903">
    <property type="entry name" value="FYVE/PHD zinc finger"/>
    <property type="match status" value="1"/>
</dbReference>
<dbReference type="AlphaFoldDB" id="A0A1R2C543"/>
<evidence type="ECO:0000313" key="3">
    <source>
        <dbReference type="Proteomes" id="UP000187209"/>
    </source>
</evidence>
<proteinExistence type="predicted"/>
<dbReference type="CDD" id="cd00065">
    <property type="entry name" value="FYVE_like_SF"/>
    <property type="match status" value="1"/>
</dbReference>
<keyword evidence="1" id="KW-0175">Coiled coil</keyword>
<dbReference type="EMBL" id="MPUH01000280">
    <property type="protein sequence ID" value="OMJ84100.1"/>
    <property type="molecule type" value="Genomic_DNA"/>
</dbReference>
<feature type="coiled-coil region" evidence="1">
    <location>
        <begin position="110"/>
        <end position="155"/>
    </location>
</feature>
<keyword evidence="3" id="KW-1185">Reference proteome</keyword>
<organism evidence="2 3">
    <name type="scientific">Stentor coeruleus</name>
    <dbReference type="NCBI Taxonomy" id="5963"/>
    <lineage>
        <taxon>Eukaryota</taxon>
        <taxon>Sar</taxon>
        <taxon>Alveolata</taxon>
        <taxon>Ciliophora</taxon>
        <taxon>Postciliodesmatophora</taxon>
        <taxon>Heterotrichea</taxon>
        <taxon>Heterotrichida</taxon>
        <taxon>Stentoridae</taxon>
        <taxon>Stentor</taxon>
    </lineage>
</organism>
<gene>
    <name evidence="2" type="ORF">SteCoe_14852</name>
</gene>
<evidence type="ECO:0000313" key="2">
    <source>
        <dbReference type="EMBL" id="OMJ84100.1"/>
    </source>
</evidence>
<evidence type="ECO:0000256" key="1">
    <source>
        <dbReference type="SAM" id="Coils"/>
    </source>
</evidence>
<sequence>MDNSDSDGEIQVNTESFMSSLSSSYAQSIIPQYILGQDLNAFKQEFNCKICGAKVKDTLIRGKSKRYSCKFCHHAVCANCSNLRCMQTARGEILRICIDCFNKAIRDKFIDELKEDKERMLSIIKTEKESNETAINNLKKLIIKKRAKIERIKADLYSCNKRTIELNDWQYIDNNYTLEVLNDAKTRLGRRLKRHDKIKKKILENQHYLNTLQNEKVNNELNQSNLQADLASFDIRRMSLKMKDEKSLEILKSQIISHNGVVSTLKQDIETIQSRIAEALKGQDDCVIQ</sequence>
<protein>
    <recommendedName>
        <fullName evidence="4">FYVE-type domain-containing protein</fullName>
    </recommendedName>
</protein>
<name>A0A1R2C543_9CILI</name>
<evidence type="ECO:0008006" key="4">
    <source>
        <dbReference type="Google" id="ProtNLM"/>
    </source>
</evidence>
<dbReference type="InterPro" id="IPR011011">
    <property type="entry name" value="Znf_FYVE_PHD"/>
</dbReference>
<dbReference type="Proteomes" id="UP000187209">
    <property type="component" value="Unassembled WGS sequence"/>
</dbReference>